<feature type="non-terminal residue" evidence="1">
    <location>
        <position position="1"/>
    </location>
</feature>
<proteinExistence type="predicted"/>
<dbReference type="AlphaFoldDB" id="A0A0F9FKZ6"/>
<name>A0A0F9FKZ6_9ZZZZ</name>
<protein>
    <submittedName>
        <fullName evidence="1">Uncharacterized protein</fullName>
    </submittedName>
</protein>
<gene>
    <name evidence="1" type="ORF">LCGC14_2017580</name>
</gene>
<evidence type="ECO:0000313" key="1">
    <source>
        <dbReference type="EMBL" id="KKL79166.1"/>
    </source>
</evidence>
<reference evidence="1" key="1">
    <citation type="journal article" date="2015" name="Nature">
        <title>Complex archaea that bridge the gap between prokaryotes and eukaryotes.</title>
        <authorList>
            <person name="Spang A."/>
            <person name="Saw J.H."/>
            <person name="Jorgensen S.L."/>
            <person name="Zaremba-Niedzwiedzka K."/>
            <person name="Martijn J."/>
            <person name="Lind A.E."/>
            <person name="van Eijk R."/>
            <person name="Schleper C."/>
            <person name="Guy L."/>
            <person name="Ettema T.J."/>
        </authorList>
    </citation>
    <scope>NUCLEOTIDE SEQUENCE</scope>
</reference>
<sequence length="48" mass="5476">NHRAQARDGLVSFVISVASEMITLKRFCAVVKALIINFFQKNFFLPYA</sequence>
<accession>A0A0F9FKZ6</accession>
<comment type="caution">
    <text evidence="1">The sequence shown here is derived from an EMBL/GenBank/DDBJ whole genome shotgun (WGS) entry which is preliminary data.</text>
</comment>
<dbReference type="EMBL" id="LAZR01023247">
    <property type="protein sequence ID" value="KKL79166.1"/>
    <property type="molecule type" value="Genomic_DNA"/>
</dbReference>
<organism evidence="1">
    <name type="scientific">marine sediment metagenome</name>
    <dbReference type="NCBI Taxonomy" id="412755"/>
    <lineage>
        <taxon>unclassified sequences</taxon>
        <taxon>metagenomes</taxon>
        <taxon>ecological metagenomes</taxon>
    </lineage>
</organism>